<dbReference type="InterPro" id="IPR045864">
    <property type="entry name" value="aa-tRNA-synth_II/BPL/LPL"/>
</dbReference>
<comment type="caution">
    <text evidence="10">The sequence shown here is derived from an EMBL/GenBank/DDBJ whole genome shotgun (WGS) entry which is preliminary data.</text>
</comment>
<keyword evidence="6" id="KW-0030">Aminoacyl-tRNA synthetase</keyword>
<evidence type="ECO:0000256" key="5">
    <source>
        <dbReference type="ARBA" id="ARBA00022917"/>
    </source>
</evidence>
<keyword evidence="3" id="KW-0547">Nucleotide-binding</keyword>
<dbReference type="GO" id="GO:0005737">
    <property type="term" value="C:cytoplasm"/>
    <property type="evidence" value="ECO:0007669"/>
    <property type="project" value="UniProtKB-ARBA"/>
</dbReference>
<dbReference type="GO" id="GO:0006412">
    <property type="term" value="P:translation"/>
    <property type="evidence" value="ECO:0007669"/>
    <property type="project" value="UniProtKB-KW"/>
</dbReference>
<dbReference type="PROSITE" id="PS50862">
    <property type="entry name" value="AA_TRNA_LIGASE_II"/>
    <property type="match status" value="1"/>
</dbReference>
<accession>A0ABD1Y9T7</accession>
<keyword evidence="2" id="KW-0436">Ligase</keyword>
<dbReference type="Pfam" id="PF02403">
    <property type="entry name" value="Seryl_tRNA_N"/>
    <property type="match status" value="1"/>
</dbReference>
<evidence type="ECO:0000313" key="10">
    <source>
        <dbReference type="EMBL" id="KAL2622352.1"/>
    </source>
</evidence>
<evidence type="ECO:0000256" key="8">
    <source>
        <dbReference type="SAM" id="Coils"/>
    </source>
</evidence>
<evidence type="ECO:0000256" key="6">
    <source>
        <dbReference type="ARBA" id="ARBA00023146"/>
    </source>
</evidence>
<dbReference type="Gene3D" id="1.10.287.40">
    <property type="entry name" value="Serine-tRNA synthetase, tRNA binding domain"/>
    <property type="match status" value="1"/>
</dbReference>
<feature type="coiled-coil region" evidence="8">
    <location>
        <begin position="215"/>
        <end position="249"/>
    </location>
</feature>
<dbReference type="GO" id="GO:0005524">
    <property type="term" value="F:ATP binding"/>
    <property type="evidence" value="ECO:0007669"/>
    <property type="project" value="UniProtKB-KW"/>
</dbReference>
<organism evidence="10 11">
    <name type="scientific">Riccia fluitans</name>
    <dbReference type="NCBI Taxonomy" id="41844"/>
    <lineage>
        <taxon>Eukaryota</taxon>
        <taxon>Viridiplantae</taxon>
        <taxon>Streptophyta</taxon>
        <taxon>Embryophyta</taxon>
        <taxon>Marchantiophyta</taxon>
        <taxon>Marchantiopsida</taxon>
        <taxon>Marchantiidae</taxon>
        <taxon>Marchantiales</taxon>
        <taxon>Ricciaceae</taxon>
        <taxon>Riccia</taxon>
    </lineage>
</organism>
<dbReference type="Gene3D" id="3.30.930.10">
    <property type="entry name" value="Bira Bifunctional Protein, Domain 2"/>
    <property type="match status" value="1"/>
</dbReference>
<keyword evidence="11" id="KW-1185">Reference proteome</keyword>
<dbReference type="InterPro" id="IPR002314">
    <property type="entry name" value="aa-tRNA-synt_IIb"/>
</dbReference>
<name>A0ABD1Y9T7_9MARC</name>
<evidence type="ECO:0000256" key="1">
    <source>
        <dbReference type="ARBA" id="ARBA00012840"/>
    </source>
</evidence>
<reference evidence="10 11" key="1">
    <citation type="submission" date="2024-09" db="EMBL/GenBank/DDBJ databases">
        <title>Chromosome-scale assembly of Riccia fluitans.</title>
        <authorList>
            <person name="Paukszto L."/>
            <person name="Sawicki J."/>
            <person name="Karawczyk K."/>
            <person name="Piernik-Szablinska J."/>
            <person name="Szczecinska M."/>
            <person name="Mazdziarz M."/>
        </authorList>
    </citation>
    <scope>NUCLEOTIDE SEQUENCE [LARGE SCALE GENOMIC DNA]</scope>
    <source>
        <strain evidence="10">Rf_01</strain>
        <tissue evidence="10">Aerial parts of the thallus</tissue>
    </source>
</reference>
<dbReference type="InterPro" id="IPR002317">
    <property type="entry name" value="Ser-tRNA-ligase_type_1"/>
</dbReference>
<evidence type="ECO:0000313" key="11">
    <source>
        <dbReference type="Proteomes" id="UP001605036"/>
    </source>
</evidence>
<dbReference type="NCBIfam" id="TIGR00414">
    <property type="entry name" value="serS"/>
    <property type="match status" value="1"/>
</dbReference>
<dbReference type="InterPro" id="IPR015866">
    <property type="entry name" value="Ser-tRNA-synth_1_N"/>
</dbReference>
<dbReference type="InterPro" id="IPR010978">
    <property type="entry name" value="tRNA-bd_arm"/>
</dbReference>
<dbReference type="EMBL" id="JBHFFA010000006">
    <property type="protein sequence ID" value="KAL2622352.1"/>
    <property type="molecule type" value="Genomic_DNA"/>
</dbReference>
<dbReference type="InterPro" id="IPR006195">
    <property type="entry name" value="aa-tRNA-synth_II"/>
</dbReference>
<gene>
    <name evidence="10" type="ORF">R1flu_002557</name>
</gene>
<dbReference type="InterPro" id="IPR033729">
    <property type="entry name" value="SerRS_core"/>
</dbReference>
<dbReference type="PANTHER" id="PTHR11778">
    <property type="entry name" value="SERYL-TRNA SYNTHETASE"/>
    <property type="match status" value="1"/>
</dbReference>
<dbReference type="Proteomes" id="UP001605036">
    <property type="component" value="Unassembled WGS sequence"/>
</dbReference>
<dbReference type="FunFam" id="3.30.930.10:FF:000055">
    <property type="entry name" value="Serine--tRNA ligase"/>
    <property type="match status" value="1"/>
</dbReference>
<sequence>MASTASATAVLARRGLSCSSSSSSSSWTAAPYARLTNSFAALQNYVFAQKSYSYSTTSNCHPLQLGSNFVARRISLSSRSLGQQGNISAVSESIASLRRFYGAQAGRQKAAVVIASSASSAGTIVSEASNAVESSAAGDSVEPLTWRASIDFKGIRENKEAIAANIINRKSSGDVELVVQLYEQSVRLSMEVDKLRAERNAVASAMKGKLEQARRQELINQGKELKDRLAGLEVELAQLLDKLQREGQRIPNMTHPDVPIGSEDVAVTRKTVGQKREFSFPIKTHVELGQDLDLFDFETAAEVSGNKFYYLKNEAVLLEMALINWTLSQLVKKGFTPLTTPDLVRSSVVEKCGFQPRGQNTQVYSVADTDLCLAGTAEIPIGGMYMDSMLTEGSLPLRLVAFSHCFRTEAGAAGAATRGLYRVHQFSKLEMFAICRPEDSEALHEELISIEEEHFTSLGLHFKTLDMSSEDLGAPAYRKYDVEAWMPGLDRYGEVSSASNCTDYQSRRLNIRYRPEHNMLRDGPKTKLPPPVFAHTLNATACAVPRMIIAILENFQQADGSVVIPEPLRFFMGGLEVIGPKPKK</sequence>
<dbReference type="CDD" id="cd00770">
    <property type="entry name" value="SerRS_core"/>
    <property type="match status" value="1"/>
</dbReference>
<evidence type="ECO:0000259" key="9">
    <source>
        <dbReference type="PROSITE" id="PS50862"/>
    </source>
</evidence>
<proteinExistence type="predicted"/>
<dbReference type="GO" id="GO:0004828">
    <property type="term" value="F:serine-tRNA ligase activity"/>
    <property type="evidence" value="ECO:0007669"/>
    <property type="project" value="UniProtKB-EC"/>
</dbReference>
<evidence type="ECO:0000256" key="4">
    <source>
        <dbReference type="ARBA" id="ARBA00022840"/>
    </source>
</evidence>
<keyword evidence="5" id="KW-0648">Protein biosynthesis</keyword>
<dbReference type="EC" id="6.1.1.11" evidence="1"/>
<protein>
    <recommendedName>
        <fullName evidence="1">serine--tRNA ligase</fullName>
        <ecNumber evidence="1">6.1.1.11</ecNumber>
    </recommendedName>
    <alternativeName>
        <fullName evidence="7">Seryl-tRNA synthetase</fullName>
    </alternativeName>
</protein>
<feature type="domain" description="Aminoacyl-transfer RNA synthetases class-II family profile" evidence="9">
    <location>
        <begin position="330"/>
        <end position="565"/>
    </location>
</feature>
<dbReference type="PRINTS" id="PR00981">
    <property type="entry name" value="TRNASYNTHSER"/>
</dbReference>
<dbReference type="Pfam" id="PF00587">
    <property type="entry name" value="tRNA-synt_2b"/>
    <property type="match status" value="1"/>
</dbReference>
<evidence type="ECO:0000256" key="3">
    <source>
        <dbReference type="ARBA" id="ARBA00022741"/>
    </source>
</evidence>
<keyword evidence="4" id="KW-0067">ATP-binding</keyword>
<dbReference type="InterPro" id="IPR042103">
    <property type="entry name" value="SerRS_1_N_sf"/>
</dbReference>
<dbReference type="SUPFAM" id="SSF55681">
    <property type="entry name" value="Class II aaRS and biotin synthetases"/>
    <property type="match status" value="1"/>
</dbReference>
<dbReference type="AlphaFoldDB" id="A0ABD1Y9T7"/>
<keyword evidence="8" id="KW-0175">Coiled coil</keyword>
<evidence type="ECO:0000256" key="7">
    <source>
        <dbReference type="ARBA" id="ARBA00031113"/>
    </source>
</evidence>
<evidence type="ECO:0000256" key="2">
    <source>
        <dbReference type="ARBA" id="ARBA00022598"/>
    </source>
</evidence>
<dbReference type="SUPFAM" id="SSF46589">
    <property type="entry name" value="tRNA-binding arm"/>
    <property type="match status" value="1"/>
</dbReference>